<name>A0AAV9C7A3_ACOCL</name>
<dbReference type="AlphaFoldDB" id="A0AAV9C7A3"/>
<keyword evidence="3" id="KW-1185">Reference proteome</keyword>
<feature type="compositionally biased region" description="Polar residues" evidence="1">
    <location>
        <begin position="40"/>
        <end position="50"/>
    </location>
</feature>
<reference evidence="2" key="2">
    <citation type="submission" date="2023-06" db="EMBL/GenBank/DDBJ databases">
        <authorList>
            <person name="Ma L."/>
            <person name="Liu K.-W."/>
            <person name="Li Z."/>
            <person name="Hsiao Y.-Y."/>
            <person name="Qi Y."/>
            <person name="Fu T."/>
            <person name="Tang G."/>
            <person name="Zhang D."/>
            <person name="Sun W.-H."/>
            <person name="Liu D.-K."/>
            <person name="Li Y."/>
            <person name="Chen G.-Z."/>
            <person name="Liu X.-D."/>
            <person name="Liao X.-Y."/>
            <person name="Jiang Y.-T."/>
            <person name="Yu X."/>
            <person name="Hao Y."/>
            <person name="Huang J."/>
            <person name="Zhao X.-W."/>
            <person name="Ke S."/>
            <person name="Chen Y.-Y."/>
            <person name="Wu W.-L."/>
            <person name="Hsu J.-L."/>
            <person name="Lin Y.-F."/>
            <person name="Huang M.-D."/>
            <person name="Li C.-Y."/>
            <person name="Huang L."/>
            <person name="Wang Z.-W."/>
            <person name="Zhao X."/>
            <person name="Zhong W.-Y."/>
            <person name="Peng D.-H."/>
            <person name="Ahmad S."/>
            <person name="Lan S."/>
            <person name="Zhang J.-S."/>
            <person name="Tsai W.-C."/>
            <person name="Van De Peer Y."/>
            <person name="Liu Z.-J."/>
        </authorList>
    </citation>
    <scope>NUCLEOTIDE SEQUENCE</scope>
    <source>
        <strain evidence="2">CP</strain>
        <tissue evidence="2">Leaves</tissue>
    </source>
</reference>
<organism evidence="2 3">
    <name type="scientific">Acorus calamus</name>
    <name type="common">Sweet flag</name>
    <dbReference type="NCBI Taxonomy" id="4465"/>
    <lineage>
        <taxon>Eukaryota</taxon>
        <taxon>Viridiplantae</taxon>
        <taxon>Streptophyta</taxon>
        <taxon>Embryophyta</taxon>
        <taxon>Tracheophyta</taxon>
        <taxon>Spermatophyta</taxon>
        <taxon>Magnoliopsida</taxon>
        <taxon>Liliopsida</taxon>
        <taxon>Acoraceae</taxon>
        <taxon>Acorus</taxon>
    </lineage>
</organism>
<evidence type="ECO:0000313" key="2">
    <source>
        <dbReference type="EMBL" id="KAK1284296.1"/>
    </source>
</evidence>
<protein>
    <recommendedName>
        <fullName evidence="4">Ribosomal protein S19</fullName>
    </recommendedName>
</protein>
<comment type="caution">
    <text evidence="2">The sequence shown here is derived from an EMBL/GenBank/DDBJ whole genome shotgun (WGS) entry which is preliminary data.</text>
</comment>
<evidence type="ECO:0008006" key="4">
    <source>
        <dbReference type="Google" id="ProtNLM"/>
    </source>
</evidence>
<gene>
    <name evidence="2" type="ORF">QJS10_CPB21g00930</name>
</gene>
<dbReference type="EMBL" id="JAUJYO010000021">
    <property type="protein sequence ID" value="KAK1284296.1"/>
    <property type="molecule type" value="Genomic_DNA"/>
</dbReference>
<accession>A0AAV9C7A3</accession>
<feature type="region of interest" description="Disordered" evidence="1">
    <location>
        <begin position="40"/>
        <end position="65"/>
    </location>
</feature>
<evidence type="ECO:0000313" key="3">
    <source>
        <dbReference type="Proteomes" id="UP001180020"/>
    </source>
</evidence>
<evidence type="ECO:0000256" key="1">
    <source>
        <dbReference type="SAM" id="MobiDB-lite"/>
    </source>
</evidence>
<sequence>MSPRSIWKGPFVDVCLLRRLAREKKKAHESVHGAVASFDWSSAGKSSVKSEPSVGKGPKKQGGGK</sequence>
<reference evidence="2" key="1">
    <citation type="journal article" date="2023" name="Nat. Commun.">
        <title>Diploid and tetraploid genomes of Acorus and the evolution of monocots.</title>
        <authorList>
            <person name="Ma L."/>
            <person name="Liu K.W."/>
            <person name="Li Z."/>
            <person name="Hsiao Y.Y."/>
            <person name="Qi Y."/>
            <person name="Fu T."/>
            <person name="Tang G.D."/>
            <person name="Zhang D."/>
            <person name="Sun W.H."/>
            <person name="Liu D.K."/>
            <person name="Li Y."/>
            <person name="Chen G.Z."/>
            <person name="Liu X.D."/>
            <person name="Liao X.Y."/>
            <person name="Jiang Y.T."/>
            <person name="Yu X."/>
            <person name="Hao Y."/>
            <person name="Huang J."/>
            <person name="Zhao X.W."/>
            <person name="Ke S."/>
            <person name="Chen Y.Y."/>
            <person name="Wu W.L."/>
            <person name="Hsu J.L."/>
            <person name="Lin Y.F."/>
            <person name="Huang M.D."/>
            <person name="Li C.Y."/>
            <person name="Huang L."/>
            <person name="Wang Z.W."/>
            <person name="Zhao X."/>
            <person name="Zhong W.Y."/>
            <person name="Peng D.H."/>
            <person name="Ahmad S."/>
            <person name="Lan S."/>
            <person name="Zhang J.S."/>
            <person name="Tsai W.C."/>
            <person name="Van de Peer Y."/>
            <person name="Liu Z.J."/>
        </authorList>
    </citation>
    <scope>NUCLEOTIDE SEQUENCE</scope>
    <source>
        <strain evidence="2">CP</strain>
    </source>
</reference>
<dbReference type="Proteomes" id="UP001180020">
    <property type="component" value="Unassembled WGS sequence"/>
</dbReference>
<proteinExistence type="predicted"/>